<reference evidence="2" key="1">
    <citation type="submission" date="2021-01" db="EMBL/GenBank/DDBJ databases">
        <authorList>
            <consortium name="Genoscope - CEA"/>
            <person name="William W."/>
        </authorList>
    </citation>
    <scope>NUCLEOTIDE SEQUENCE</scope>
</reference>
<proteinExistence type="predicted"/>
<keyword evidence="1" id="KW-1133">Transmembrane helix</keyword>
<dbReference type="Proteomes" id="UP000689195">
    <property type="component" value="Unassembled WGS sequence"/>
</dbReference>
<evidence type="ECO:0000256" key="1">
    <source>
        <dbReference type="SAM" id="Phobius"/>
    </source>
</evidence>
<dbReference type="EMBL" id="CAJJDO010000076">
    <property type="protein sequence ID" value="CAD8181334.1"/>
    <property type="molecule type" value="Genomic_DNA"/>
</dbReference>
<feature type="transmembrane region" description="Helical" evidence="1">
    <location>
        <begin position="174"/>
        <end position="194"/>
    </location>
</feature>
<sequence length="261" mass="31646">MDQEDDTNDIEVQNIKEQKYQDQDSDKQKKMKIFMIIITIINIFQTLLNSIIFYYYVDKNLFFCKLSYYPALSPNYYFYLFELLFYPLMIILFRCFHKSTIFKKLSILIILLFSASFTLFTCDFFSIFLSFDQNSPIQSNYFYLAISDLLLAYLINSIYLCFTNYLFQRNFEIIQYMATIIITIIYMTYMILTIKDIDNQNVTFQLIISIIYFQGIMTLYLMIQLHLLFQTLNSNYKLSLNDIFYRYMQIQTRIFLFCFKD</sequence>
<name>A0A8S1VUF3_9CILI</name>
<dbReference type="AlphaFoldDB" id="A0A8S1VUF3"/>
<accession>A0A8S1VUF3</accession>
<evidence type="ECO:0008006" key="4">
    <source>
        <dbReference type="Google" id="ProtNLM"/>
    </source>
</evidence>
<dbReference type="OrthoDB" id="10602797at2759"/>
<keyword evidence="1" id="KW-0472">Membrane</keyword>
<evidence type="ECO:0000313" key="2">
    <source>
        <dbReference type="EMBL" id="CAD8181334.1"/>
    </source>
</evidence>
<feature type="transmembrane region" description="Helical" evidence="1">
    <location>
        <begin position="141"/>
        <end position="162"/>
    </location>
</feature>
<gene>
    <name evidence="2" type="ORF">PPENT_87.1.T0760074</name>
</gene>
<keyword evidence="1" id="KW-0812">Transmembrane</keyword>
<protein>
    <recommendedName>
        <fullName evidence="4">Transmembrane protein</fullName>
    </recommendedName>
</protein>
<feature type="transmembrane region" description="Helical" evidence="1">
    <location>
        <begin position="76"/>
        <end position="93"/>
    </location>
</feature>
<feature type="transmembrane region" description="Helical" evidence="1">
    <location>
        <begin position="206"/>
        <end position="229"/>
    </location>
</feature>
<feature type="transmembrane region" description="Helical" evidence="1">
    <location>
        <begin position="105"/>
        <end position="129"/>
    </location>
</feature>
<feature type="transmembrane region" description="Helical" evidence="1">
    <location>
        <begin position="33"/>
        <end position="56"/>
    </location>
</feature>
<organism evidence="2 3">
    <name type="scientific">Paramecium pentaurelia</name>
    <dbReference type="NCBI Taxonomy" id="43138"/>
    <lineage>
        <taxon>Eukaryota</taxon>
        <taxon>Sar</taxon>
        <taxon>Alveolata</taxon>
        <taxon>Ciliophora</taxon>
        <taxon>Intramacronucleata</taxon>
        <taxon>Oligohymenophorea</taxon>
        <taxon>Peniculida</taxon>
        <taxon>Parameciidae</taxon>
        <taxon>Paramecium</taxon>
    </lineage>
</organism>
<comment type="caution">
    <text evidence="2">The sequence shown here is derived from an EMBL/GenBank/DDBJ whole genome shotgun (WGS) entry which is preliminary data.</text>
</comment>
<evidence type="ECO:0000313" key="3">
    <source>
        <dbReference type="Proteomes" id="UP000689195"/>
    </source>
</evidence>
<keyword evidence="3" id="KW-1185">Reference proteome</keyword>